<proteinExistence type="predicted"/>
<organism evidence="2">
    <name type="scientific">Rhizophora mucronata</name>
    <name type="common">Asiatic mangrove</name>
    <dbReference type="NCBI Taxonomy" id="61149"/>
    <lineage>
        <taxon>Eukaryota</taxon>
        <taxon>Viridiplantae</taxon>
        <taxon>Streptophyta</taxon>
        <taxon>Embryophyta</taxon>
        <taxon>Tracheophyta</taxon>
        <taxon>Spermatophyta</taxon>
        <taxon>Magnoliopsida</taxon>
        <taxon>eudicotyledons</taxon>
        <taxon>Gunneridae</taxon>
        <taxon>Pentapetalae</taxon>
        <taxon>rosids</taxon>
        <taxon>fabids</taxon>
        <taxon>Malpighiales</taxon>
        <taxon>Rhizophoraceae</taxon>
        <taxon>Rhizophora</taxon>
    </lineage>
</organism>
<reference evidence="2" key="1">
    <citation type="submission" date="2018-02" db="EMBL/GenBank/DDBJ databases">
        <title>Rhizophora mucronata_Transcriptome.</title>
        <authorList>
            <person name="Meera S.P."/>
            <person name="Sreeshan A."/>
            <person name="Augustine A."/>
        </authorList>
    </citation>
    <scope>NUCLEOTIDE SEQUENCE</scope>
    <source>
        <tissue evidence="2">Leaf</tissue>
    </source>
</reference>
<feature type="region of interest" description="Disordered" evidence="1">
    <location>
        <begin position="1"/>
        <end position="41"/>
    </location>
</feature>
<dbReference type="AlphaFoldDB" id="A0A2P2QRM4"/>
<name>A0A2P2QRM4_RHIMU</name>
<dbReference type="EMBL" id="GGEC01089067">
    <property type="protein sequence ID" value="MBX69551.1"/>
    <property type="molecule type" value="Transcribed_RNA"/>
</dbReference>
<sequence length="41" mass="4452">MSFVEPDVVRTQQGKATHPMKNNPRNVEPLSSFGCPGQAPV</sequence>
<accession>A0A2P2QRM4</accession>
<protein>
    <submittedName>
        <fullName evidence="2">Uncharacterized protein</fullName>
    </submittedName>
</protein>
<evidence type="ECO:0000313" key="2">
    <source>
        <dbReference type="EMBL" id="MBX69551.1"/>
    </source>
</evidence>
<evidence type="ECO:0000256" key="1">
    <source>
        <dbReference type="SAM" id="MobiDB-lite"/>
    </source>
</evidence>